<dbReference type="EMBL" id="UIDG01000109">
    <property type="protein sequence ID" value="SUS05440.1"/>
    <property type="molecule type" value="Genomic_DNA"/>
</dbReference>
<name>A0A380TAT6_9ZZZZ</name>
<dbReference type="PANTHER" id="PTHR30483:SF6">
    <property type="entry name" value="PERIPLASMIC BINDING PROTEIN OF ABC TRANSPORTER FOR NATURAL AMINO ACIDS"/>
    <property type="match status" value="1"/>
</dbReference>
<dbReference type="InterPro" id="IPR028082">
    <property type="entry name" value="Peripla_BP_I"/>
</dbReference>
<feature type="domain" description="Leucine-binding protein" evidence="3">
    <location>
        <begin position="95"/>
        <end position="445"/>
    </location>
</feature>
<keyword evidence="1" id="KW-0732">Signal</keyword>
<feature type="compositionally biased region" description="Pro residues" evidence="2">
    <location>
        <begin position="36"/>
        <end position="57"/>
    </location>
</feature>
<organism evidence="4">
    <name type="scientific">metagenome</name>
    <dbReference type="NCBI Taxonomy" id="256318"/>
    <lineage>
        <taxon>unclassified sequences</taxon>
        <taxon>metagenomes</taxon>
    </lineage>
</organism>
<dbReference type="InterPro" id="IPR028081">
    <property type="entry name" value="Leu-bd"/>
</dbReference>
<dbReference type="InterPro" id="IPR051010">
    <property type="entry name" value="BCAA_transport"/>
</dbReference>
<feature type="region of interest" description="Disordered" evidence="2">
    <location>
        <begin position="36"/>
        <end position="62"/>
    </location>
</feature>
<dbReference type="AlphaFoldDB" id="A0A380TAT6"/>
<dbReference type="SUPFAM" id="SSF53822">
    <property type="entry name" value="Periplasmic binding protein-like I"/>
    <property type="match status" value="1"/>
</dbReference>
<reference evidence="4" key="1">
    <citation type="submission" date="2018-07" db="EMBL/GenBank/DDBJ databases">
        <authorList>
            <person name="Quirk P.G."/>
            <person name="Krulwich T.A."/>
        </authorList>
    </citation>
    <scope>NUCLEOTIDE SEQUENCE</scope>
</reference>
<evidence type="ECO:0000313" key="4">
    <source>
        <dbReference type="EMBL" id="SUS05440.1"/>
    </source>
</evidence>
<protein>
    <submittedName>
        <fullName evidence="4">Putative ABC-type branched-chain amino acid binding protein</fullName>
    </submittedName>
</protein>
<evidence type="ECO:0000259" key="3">
    <source>
        <dbReference type="Pfam" id="PF13458"/>
    </source>
</evidence>
<dbReference type="CDD" id="cd06339">
    <property type="entry name" value="PBP1_YraM_LppC_lipoprotein-like"/>
    <property type="match status" value="1"/>
</dbReference>
<evidence type="ECO:0000256" key="2">
    <source>
        <dbReference type="SAM" id="MobiDB-lite"/>
    </source>
</evidence>
<dbReference type="Pfam" id="PF13458">
    <property type="entry name" value="Peripla_BP_6"/>
    <property type="match status" value="1"/>
</dbReference>
<dbReference type="PROSITE" id="PS51257">
    <property type="entry name" value="PROKAR_LIPOPROTEIN"/>
    <property type="match status" value="1"/>
</dbReference>
<dbReference type="PANTHER" id="PTHR30483">
    <property type="entry name" value="LEUCINE-SPECIFIC-BINDING PROTEIN"/>
    <property type="match status" value="1"/>
</dbReference>
<dbReference type="Gene3D" id="3.40.50.2300">
    <property type="match status" value="3"/>
</dbReference>
<sequence>MILFTSRSKAARTAPLLIAAAVIVASCTFAPTRIPPQAPPRAPVQLPPRLPQAPTPPLSEDATATELAPLQSPQVEAQRLRGAPPLLPPGPGTTRAALLVPLSGKLAGLGTSMLRASQMALFDVGEPAFEVAPYDSLGTPEGAQRATRLALAEGAAVVLGPLLANSVRAVQPLATQAAVPVVAFSNDSRVAGGDVQIMGFVPDSEVQRIVGFAAENGASTFGVLAPKDGYGEAVVAAAKAAAAARGTKITAIQLYDPNTKDFAPVLRRLTATKGRAAAKAEPVPPAAAASPLPGSAAAAMPPAPLPFSALLIADGGARLRAIADALPAQGLSAQTVQLLGTGAWDEAGLGVAEALQGGWFAAAAPAFRAAFEDRYRAHFGELPPRLATLAYDATAVAALAARARAHGIAVADTLADPNGFLGRDGLFRFSPSGIAERRLAVLVVEKGGFRVVSPAALSFAGS</sequence>
<evidence type="ECO:0000256" key="1">
    <source>
        <dbReference type="ARBA" id="ARBA00022729"/>
    </source>
</evidence>
<gene>
    <name evidence="4" type="ORF">DF3PB_1970007</name>
</gene>
<accession>A0A380TAT6</accession>
<proteinExistence type="predicted"/>